<dbReference type="EMBL" id="JACIEK010000001">
    <property type="protein sequence ID" value="MBB3997162.1"/>
    <property type="molecule type" value="Genomic_DNA"/>
</dbReference>
<accession>A0A7W6E9D8</accession>
<name>A0A7W6E9D8_9HYPH</name>
<dbReference type="Proteomes" id="UP000542776">
    <property type="component" value="Unassembled WGS sequence"/>
</dbReference>
<evidence type="ECO:0000313" key="2">
    <source>
        <dbReference type="Proteomes" id="UP000542776"/>
    </source>
</evidence>
<dbReference type="AlphaFoldDB" id="A0A7W6E9D8"/>
<sequence>MRAIGAVVSGKTPGIDGRLPVVSRIERVNSRIAVWPLVIE</sequence>
<evidence type="ECO:0000313" key="1">
    <source>
        <dbReference type="EMBL" id="MBB3997162.1"/>
    </source>
</evidence>
<reference evidence="1 2" key="1">
    <citation type="submission" date="2020-08" db="EMBL/GenBank/DDBJ databases">
        <title>Genomic Encyclopedia of Type Strains, Phase IV (KMG-IV): sequencing the most valuable type-strain genomes for metagenomic binning, comparative biology and taxonomic classification.</title>
        <authorList>
            <person name="Goeker M."/>
        </authorList>
    </citation>
    <scope>NUCLEOTIDE SEQUENCE [LARGE SCALE GENOMIC DNA]</scope>
    <source>
        <strain evidence="1 2">DSM 102238</strain>
    </source>
</reference>
<protein>
    <submittedName>
        <fullName evidence="1">Uncharacterized protein</fullName>
    </submittedName>
</protein>
<gene>
    <name evidence="1" type="ORF">GGR04_000983</name>
</gene>
<proteinExistence type="predicted"/>
<keyword evidence="2" id="KW-1185">Reference proteome</keyword>
<comment type="caution">
    <text evidence="1">The sequence shown here is derived from an EMBL/GenBank/DDBJ whole genome shotgun (WGS) entry which is preliminary data.</text>
</comment>
<organism evidence="1 2">
    <name type="scientific">Aureimonas pseudogalii</name>
    <dbReference type="NCBI Taxonomy" id="1744844"/>
    <lineage>
        <taxon>Bacteria</taxon>
        <taxon>Pseudomonadati</taxon>
        <taxon>Pseudomonadota</taxon>
        <taxon>Alphaproteobacteria</taxon>
        <taxon>Hyphomicrobiales</taxon>
        <taxon>Aurantimonadaceae</taxon>
        <taxon>Aureimonas</taxon>
    </lineage>
</organism>